<feature type="region of interest" description="Disordered" evidence="1">
    <location>
        <begin position="105"/>
        <end position="144"/>
    </location>
</feature>
<feature type="compositionally biased region" description="Basic and acidic residues" evidence="1">
    <location>
        <begin position="105"/>
        <end position="117"/>
    </location>
</feature>
<feature type="compositionally biased region" description="Basic and acidic residues" evidence="1">
    <location>
        <begin position="133"/>
        <end position="144"/>
    </location>
</feature>
<dbReference type="AlphaFoldDB" id="A0A699KQF9"/>
<feature type="compositionally biased region" description="Basic and acidic residues" evidence="1">
    <location>
        <begin position="163"/>
        <end position="176"/>
    </location>
</feature>
<evidence type="ECO:0000313" key="2">
    <source>
        <dbReference type="EMBL" id="GFB04751.1"/>
    </source>
</evidence>
<dbReference type="EMBL" id="BKCJ010540739">
    <property type="protein sequence ID" value="GFB04751.1"/>
    <property type="molecule type" value="Genomic_DNA"/>
</dbReference>
<sequence length="326" mass="37626">MITNQIKLTENYWLYAKVFGLDVLKTQLHLIESTQGTYRTTNPLRTRNLVVVGGQLSAPRRSTVIRLSIPSRRSTRLTPPTPIPTTDEADDMILQDIIQLSLAEQKSHKEYEARENADSSTLRNGDNPNDLGTRLEPRSDKESPEVVITTVVQLVNINNKEEESAKDDYELKRRENTNSYATDDDDVLSNEKVPQELMDDMSQTVDEAKLCKVINEMLRQQCTSEDEHKYHIDQMQNFSKSDIVWESIKDIIVLLYQPKHTSVVQSRQRDPKAYALTMVKQDLLYLKKGNTRSEKIALSLYKFLAVRFLDNDIEERTSKWVMKCIN</sequence>
<organism evidence="2">
    <name type="scientific">Tanacetum cinerariifolium</name>
    <name type="common">Dalmatian daisy</name>
    <name type="synonym">Chrysanthemum cinerariifolium</name>
    <dbReference type="NCBI Taxonomy" id="118510"/>
    <lineage>
        <taxon>Eukaryota</taxon>
        <taxon>Viridiplantae</taxon>
        <taxon>Streptophyta</taxon>
        <taxon>Embryophyta</taxon>
        <taxon>Tracheophyta</taxon>
        <taxon>Spermatophyta</taxon>
        <taxon>Magnoliopsida</taxon>
        <taxon>eudicotyledons</taxon>
        <taxon>Gunneridae</taxon>
        <taxon>Pentapetalae</taxon>
        <taxon>asterids</taxon>
        <taxon>campanulids</taxon>
        <taxon>Asterales</taxon>
        <taxon>Asteraceae</taxon>
        <taxon>Asteroideae</taxon>
        <taxon>Anthemideae</taxon>
        <taxon>Anthemidinae</taxon>
        <taxon>Tanacetum</taxon>
    </lineage>
</organism>
<feature type="compositionally biased region" description="Polar residues" evidence="1">
    <location>
        <begin position="118"/>
        <end position="127"/>
    </location>
</feature>
<proteinExistence type="predicted"/>
<reference evidence="2" key="1">
    <citation type="journal article" date="2019" name="Sci. Rep.">
        <title>Draft genome of Tanacetum cinerariifolium, the natural source of mosquito coil.</title>
        <authorList>
            <person name="Yamashiro T."/>
            <person name="Shiraishi A."/>
            <person name="Satake H."/>
            <person name="Nakayama K."/>
        </authorList>
    </citation>
    <scope>NUCLEOTIDE SEQUENCE</scope>
</reference>
<feature type="non-terminal residue" evidence="2">
    <location>
        <position position="326"/>
    </location>
</feature>
<accession>A0A699KQF9</accession>
<gene>
    <name evidence="2" type="ORF">Tci_676722</name>
</gene>
<feature type="region of interest" description="Disordered" evidence="1">
    <location>
        <begin position="163"/>
        <end position="186"/>
    </location>
</feature>
<comment type="caution">
    <text evidence="2">The sequence shown here is derived from an EMBL/GenBank/DDBJ whole genome shotgun (WGS) entry which is preliminary data.</text>
</comment>
<name>A0A699KQF9_TANCI</name>
<evidence type="ECO:0000256" key="1">
    <source>
        <dbReference type="SAM" id="MobiDB-lite"/>
    </source>
</evidence>
<protein>
    <submittedName>
        <fullName evidence="2">Uncharacterized protein</fullName>
    </submittedName>
</protein>